<organism evidence="6 7">
    <name type="scientific">Symbiopectobacterium purcellii</name>
    <dbReference type="NCBI Taxonomy" id="2871826"/>
    <lineage>
        <taxon>Bacteria</taxon>
        <taxon>Pseudomonadati</taxon>
        <taxon>Pseudomonadota</taxon>
        <taxon>Gammaproteobacteria</taxon>
        <taxon>Enterobacterales</taxon>
        <taxon>Enterobacteriaceae</taxon>
    </lineage>
</organism>
<proteinExistence type="predicted"/>
<evidence type="ECO:0000313" key="6">
    <source>
        <dbReference type="EMBL" id="QZN94947.1"/>
    </source>
</evidence>
<evidence type="ECO:0000256" key="1">
    <source>
        <dbReference type="ARBA" id="ARBA00004167"/>
    </source>
</evidence>
<reference evidence="6 7" key="1">
    <citation type="submission" date="2021-08" db="EMBL/GenBank/DDBJ databases">
        <title>Culture and genomic analysis of Symbiopectobacterium purcellii sp. nov. gen. nov., isolated from the leafhopper Empoasca decipiens.</title>
        <authorList>
            <person name="Nadal-Jimenez P."/>
            <person name="Siozios S."/>
            <person name="Halliday N."/>
            <person name="Camara M."/>
            <person name="Hurst G.D.D."/>
        </authorList>
    </citation>
    <scope>NUCLEOTIDE SEQUENCE [LARGE SCALE GENOMIC DNA]</scope>
    <source>
        <strain evidence="6 7">SyEd1</strain>
    </source>
</reference>
<evidence type="ECO:0000256" key="2">
    <source>
        <dbReference type="ARBA" id="ARBA00022692"/>
    </source>
</evidence>
<dbReference type="PANTHER" id="PTHR36985">
    <property type="entry name" value="TRANSLOCATION AND ASSEMBLY MODULE SUBUNIT TAMB"/>
    <property type="match status" value="1"/>
</dbReference>
<accession>A0ABX9AIT4</accession>
<dbReference type="Pfam" id="PF04357">
    <property type="entry name" value="TamB"/>
    <property type="match status" value="1"/>
</dbReference>
<keyword evidence="2" id="KW-0812">Transmembrane</keyword>
<keyword evidence="3" id="KW-1133">Transmembrane helix</keyword>
<dbReference type="EMBL" id="CP081864">
    <property type="protein sequence ID" value="QZN94947.1"/>
    <property type="molecule type" value="Genomic_DNA"/>
</dbReference>
<evidence type="ECO:0000256" key="4">
    <source>
        <dbReference type="ARBA" id="ARBA00023136"/>
    </source>
</evidence>
<keyword evidence="7" id="KW-1185">Reference proteome</keyword>
<comment type="subcellular location">
    <subcellularLocation>
        <location evidence="1">Membrane</location>
        <topology evidence="1">Single-pass membrane protein</topology>
    </subcellularLocation>
</comment>
<gene>
    <name evidence="6" type="ORF">K6K13_17165</name>
</gene>
<feature type="domain" description="Translocation and assembly module TamB C-terminal" evidence="5">
    <location>
        <begin position="953"/>
        <end position="1289"/>
    </location>
</feature>
<keyword evidence="4" id="KW-0472">Membrane</keyword>
<dbReference type="Proteomes" id="UP000825886">
    <property type="component" value="Chromosome"/>
</dbReference>
<evidence type="ECO:0000256" key="3">
    <source>
        <dbReference type="ARBA" id="ARBA00022989"/>
    </source>
</evidence>
<sequence length="1289" mass="137694">MSLIKKIAIGAIAFLLLLLITLAGLLFTTPGLHLLLNGAARWVPGLEIAEVQGGWRDLTLRGVGYQTPGITLNAGELHLSLALGCLTRSQICIDDIALRDLDVVIDSSAMPPPAQTPAPSAPVGELTAPFPIRLSQLTLNNIRVTLDDTAVSLGELHTGMHWEGRALTLLPTQINALLVALPKTKPTATVAESTLAATEDGKVTASEVGDIASATAQAAVTPQPEAMPPAAENVAMPPALGEQLQALFAKPLLPALPAFTLPLDINISDLRGEQLRLTGDQDITLTTLQLKAATQQQHIQLEKLAIQSPQGALHAAGEATLSDNWPLSFVLNGVVNTAPLKGEKVKLTVEGSLHDWLNTTLNLSGPQRALLTLKAQLAQPELPLALTVQSERLAWPLTGDAEYQVNNLALSLNGKATDYTLKVNGDIRGSAVPPATLALEGKGNLQQFDISPLRLSALQGYAELRALVDWSKAISWRSELVLDGINTAKQWPEWPARIDGKISTRGSLYGGNWQVAVTELRLNGNIKQNKLTAQGSLNGNAAGQWHIPGINLALGRNQIDVKGDLGQQWKLDGVIDAPALNGALPGLAGRVTGTVRLRGNHTAPQLLADLNGTGLRWQGLSVNRLTLESDVRSDAQVNGRMALRVEQLQQEGVKVSLLTLNAQGNEQQHQLRLNVEGEPVAGQLTLTGHFDRAQQRWRGTLDQTQFTTPVGEWRLSPSLSLDYQQALARITLGAHCWQNPNAELCVPRAVDIGPSGQASVVLNRFDLKMLEPFLGADTALSGVFTGRADVAWQPGGGLPQAKIALTGNKVALRQQMNGNTLPVDFDTFTLNAGVDRGRATLGWLVAIHNNGQFRGDIQVKDPQGRRKLGGDIAIDKISLALLNPALSRGEKAAGMLNGALRVGGNVRQPQLNGQLALEGLDIDGHWMPVDLTDGRLAVSFNGMSSTLQGFLKTTQGQLNLNGDADWHQPEAWRARIAAKGDRVRVTLPPTVRLDVSPDIEFVATPQLFTLNGAVRVPWARITVQQMPENAVDVSSDEVLLDEQRQPLARNNAAIPINSNLTIRVGDDVRLDAFGLRASLQGDLKMVQDERGLGLNGQINIPTGCFKAYGQDLIVQKGILVFSGPPAEPNLNIEAVRNPDNTADGVTAGVRITGAASAPHIEVFSTPTLSQQEALSYLLRGQGLDSTGSDSNMMTSALVGLGVAQSGQVVGRIGEAFGVSDLALDTQGAGDDSQVVVSGYVLPGLQVRYGIGIFDSLATLTLRYRLMPRLYLEAVSGLDQALNVLYQFEF</sequence>
<protein>
    <submittedName>
        <fullName evidence="6">Translocation/assembly module TamB</fullName>
    </submittedName>
</protein>
<evidence type="ECO:0000259" key="5">
    <source>
        <dbReference type="Pfam" id="PF04357"/>
    </source>
</evidence>
<evidence type="ECO:0000313" key="7">
    <source>
        <dbReference type="Proteomes" id="UP000825886"/>
    </source>
</evidence>
<dbReference type="PANTHER" id="PTHR36985:SF1">
    <property type="entry name" value="TRANSLOCATION AND ASSEMBLY MODULE SUBUNIT TAMB"/>
    <property type="match status" value="1"/>
</dbReference>
<dbReference type="InterPro" id="IPR007452">
    <property type="entry name" value="TamB_C"/>
</dbReference>
<name>A0ABX9AIT4_9ENTR</name>
<dbReference type="RefSeq" id="WP_222158059.1">
    <property type="nucleotide sequence ID" value="NZ_CP081864.1"/>
</dbReference>